<evidence type="ECO:0000313" key="7">
    <source>
        <dbReference type="Proteomes" id="UP000264294"/>
    </source>
</evidence>
<dbReference type="Pfam" id="PF00583">
    <property type="entry name" value="Acetyltransf_1"/>
    <property type="match status" value="2"/>
</dbReference>
<dbReference type="EMBL" id="JMQC01000008">
    <property type="protein sequence ID" value="KFN02578.1"/>
    <property type="molecule type" value="Genomic_DNA"/>
</dbReference>
<evidence type="ECO:0000313" key="6">
    <source>
        <dbReference type="Proteomes" id="UP000029389"/>
    </source>
</evidence>
<evidence type="ECO:0000313" key="4">
    <source>
        <dbReference type="EMBL" id="KFN02578.1"/>
    </source>
</evidence>
<keyword evidence="2" id="KW-0012">Acyltransferase</keyword>
<feature type="domain" description="N-acetyltransferase" evidence="3">
    <location>
        <begin position="155"/>
        <end position="296"/>
    </location>
</feature>
<dbReference type="Proteomes" id="UP000029389">
    <property type="component" value="Unassembled WGS sequence"/>
</dbReference>
<accession>A0A090YX12</accession>
<keyword evidence="7" id="KW-1185">Reference proteome</keyword>
<dbReference type="PROSITE" id="PS51186">
    <property type="entry name" value="GNAT"/>
    <property type="match status" value="2"/>
</dbReference>
<dbReference type="Proteomes" id="UP000264294">
    <property type="component" value="Unassembled WGS sequence"/>
</dbReference>
<sequence length="296" mass="33973">MELKIKDLLTTADIQQMKELAHICGLTDNVDYSSDLHINFLANRKEDQLNDFLFYNNNQLIGTLNMYEFERPTKLELIGFVHPHFRKQKVGTTLLQKAMREIKKRNVDEALLIINGNSLSGRAFAEQIKSPYLYSEYSMAYNKKETNNNFKKNNLKFILASSETLPSLIEIASKAFGDSFINTSEWLQKMISSPTHQVYIALIDEKEIGTITVSKQEHATTLSGFAVHPSHQGQGYGKSILTYMVHTLVTKGHKTIELEVETKNNNALKLYEQCGFEITTKYDYYNLLEYEEAPYV</sequence>
<evidence type="ECO:0000256" key="1">
    <source>
        <dbReference type="ARBA" id="ARBA00022679"/>
    </source>
</evidence>
<comment type="caution">
    <text evidence="4">The sequence shown here is derived from an EMBL/GenBank/DDBJ whole genome shotgun (WGS) entry which is preliminary data.</text>
</comment>
<dbReference type="AlphaFoldDB" id="A0A090YX12"/>
<organism evidence="4 6">
    <name type="scientific">Bacillus clarus</name>
    <dbReference type="NCBI Taxonomy" id="2338372"/>
    <lineage>
        <taxon>Bacteria</taxon>
        <taxon>Bacillati</taxon>
        <taxon>Bacillota</taxon>
        <taxon>Bacilli</taxon>
        <taxon>Bacillales</taxon>
        <taxon>Bacillaceae</taxon>
        <taxon>Bacillus</taxon>
        <taxon>Bacillus cereus group</taxon>
    </lineage>
</organism>
<evidence type="ECO:0000256" key="2">
    <source>
        <dbReference type="ARBA" id="ARBA00023315"/>
    </source>
</evidence>
<evidence type="ECO:0000259" key="3">
    <source>
        <dbReference type="PROSITE" id="PS51186"/>
    </source>
</evidence>
<dbReference type="InterPro" id="IPR016181">
    <property type="entry name" value="Acyl_CoA_acyltransferase"/>
</dbReference>
<dbReference type="RefSeq" id="WP_042983374.1">
    <property type="nucleotide sequence ID" value="NZ_JMQC01000008.1"/>
</dbReference>
<dbReference type="PANTHER" id="PTHR43420">
    <property type="entry name" value="ACETYLTRANSFERASE"/>
    <property type="match status" value="1"/>
</dbReference>
<keyword evidence="1 4" id="KW-0808">Transferase</keyword>
<proteinExistence type="predicted"/>
<reference evidence="4 6" key="1">
    <citation type="submission" date="2014-04" db="EMBL/GenBank/DDBJ databases">
        <authorList>
            <person name="Bishop-Lilly K.A."/>
            <person name="Broomall S.M."/>
            <person name="Chain P.S."/>
            <person name="Chertkov O."/>
            <person name="Coyne S.R."/>
            <person name="Daligault H.E."/>
            <person name="Davenport K.W."/>
            <person name="Erkkila T."/>
            <person name="Frey K.G."/>
            <person name="Gibbons H.S."/>
            <person name="Gu W."/>
            <person name="Jaissle J."/>
            <person name="Johnson S.L."/>
            <person name="Koroleva G.I."/>
            <person name="Ladner J.T."/>
            <person name="Lo C.-C."/>
            <person name="Minogue T.D."/>
            <person name="Munk C."/>
            <person name="Palacios G.F."/>
            <person name="Redden C.L."/>
            <person name="Rosenzweig C.N."/>
            <person name="Scholz M.B."/>
            <person name="Teshima H."/>
            <person name="Xu Y."/>
        </authorList>
    </citation>
    <scope>NUCLEOTIDE SEQUENCE [LARGE SCALE GENOMIC DNA]</scope>
    <source>
        <strain evidence="4 6">BHP</strain>
    </source>
</reference>
<gene>
    <name evidence="5" type="ORF">D0U04_09720</name>
    <name evidence="4" type="ORF">DJ93_4502</name>
</gene>
<dbReference type="InterPro" id="IPR050680">
    <property type="entry name" value="YpeA/RimI_acetyltransf"/>
</dbReference>
<dbReference type="PATRIC" id="fig|1405.8.peg.4634"/>
<dbReference type="Gene3D" id="3.40.630.30">
    <property type="match status" value="2"/>
</dbReference>
<dbReference type="InterPro" id="IPR000182">
    <property type="entry name" value="GNAT_dom"/>
</dbReference>
<feature type="domain" description="N-acetyltransferase" evidence="3">
    <location>
        <begin position="3"/>
        <end position="144"/>
    </location>
</feature>
<dbReference type="GO" id="GO:0016747">
    <property type="term" value="F:acyltransferase activity, transferring groups other than amino-acyl groups"/>
    <property type="evidence" value="ECO:0007669"/>
    <property type="project" value="InterPro"/>
</dbReference>
<reference evidence="5 7" key="2">
    <citation type="submission" date="2018-08" db="EMBL/GenBank/DDBJ databases">
        <title>Bacillus clarus sp. nov. strain PS00077A.</title>
        <authorList>
            <person name="Mendez Acevedo M."/>
            <person name="Carroll L."/>
            <person name="Mukherjee M."/>
            <person name="Wiedmann M."/>
            <person name="Kovac J."/>
        </authorList>
    </citation>
    <scope>NUCLEOTIDE SEQUENCE [LARGE SCALE GENOMIC DNA]</scope>
    <source>
        <strain evidence="5 7">PS00077A</strain>
    </source>
</reference>
<dbReference type="CDD" id="cd04301">
    <property type="entry name" value="NAT_SF"/>
    <property type="match status" value="2"/>
</dbReference>
<name>A0A090YX12_9BACI</name>
<evidence type="ECO:0000313" key="5">
    <source>
        <dbReference type="EMBL" id="RFT67042.1"/>
    </source>
</evidence>
<protein>
    <submittedName>
        <fullName evidence="4">Acetyltransferase domain protein</fullName>
    </submittedName>
    <submittedName>
        <fullName evidence="5">GNAT family N-acetyltransferase</fullName>
    </submittedName>
</protein>
<dbReference type="EMBL" id="QVOD01000009">
    <property type="protein sequence ID" value="RFT67042.1"/>
    <property type="molecule type" value="Genomic_DNA"/>
</dbReference>
<dbReference type="SUPFAM" id="SSF55729">
    <property type="entry name" value="Acyl-CoA N-acyltransferases (Nat)"/>
    <property type="match status" value="1"/>
</dbReference>